<evidence type="ECO:0000313" key="2">
    <source>
        <dbReference type="Proteomes" id="UP000259030"/>
    </source>
</evidence>
<proteinExistence type="predicted"/>
<sequence>MTVPVDPSVTHALSPLPDQGDGIFHLSAYGSVARVISRAGAEGRLVLIGEGQHSGHAVKFHPVPVIKLGERWYELLRDGVREALLGLHRLGAHFPDETVDDLDGMRRDLLLPTPGDEQYRWWYMVTHVAGAQSGNRQGDVTVTQGARHYPGTMFEWDEPTFTPGLSIDDTDAPQALKDAVRRA</sequence>
<reference evidence="1 2" key="1">
    <citation type="submission" date="2017-05" db="EMBL/GenBank/DDBJ databases">
        <title>The complete genome sequence of Deinococcus ficus isolated from the rhizosphere of the Ficus religiosa L. in Taiwan.</title>
        <authorList>
            <person name="Wu K.-M."/>
            <person name="Liao T.-L."/>
            <person name="Liu Y.-M."/>
            <person name="Young C.-C."/>
            <person name="Tsai S.-F."/>
        </authorList>
    </citation>
    <scope>NUCLEOTIDE SEQUENCE [LARGE SCALE GENOMIC DNA]</scope>
    <source>
        <strain evidence="1 2">CC-FR2-10</strain>
        <plasmid evidence="2">pdfi3</plasmid>
    </source>
</reference>
<evidence type="ECO:0000313" key="1">
    <source>
        <dbReference type="EMBL" id="ASN83320.1"/>
    </source>
</evidence>
<gene>
    <name evidence="1" type="ORF">DFI_19170</name>
</gene>
<name>A0A221T386_9DEIO</name>
<dbReference type="EMBL" id="CP021084">
    <property type="protein sequence ID" value="ASN83320.1"/>
    <property type="molecule type" value="Genomic_DNA"/>
</dbReference>
<geneLocation type="plasmid" evidence="2">
    <name>pdfi3</name>
</geneLocation>
<dbReference type="AlphaFoldDB" id="A0A221T386"/>
<accession>A0A221T386</accession>
<keyword evidence="1" id="KW-0614">Plasmid</keyword>
<protein>
    <submittedName>
        <fullName evidence="1">Uncharacterized protein</fullName>
    </submittedName>
</protein>
<dbReference type="KEGG" id="dfc:DFI_19170"/>
<dbReference type="RefSeq" id="WP_027462762.1">
    <property type="nucleotide sequence ID" value="NZ_CP021084.1"/>
</dbReference>
<keyword evidence="2" id="KW-1185">Reference proteome</keyword>
<organism evidence="1 2">
    <name type="scientific">Deinococcus ficus</name>
    <dbReference type="NCBI Taxonomy" id="317577"/>
    <lineage>
        <taxon>Bacteria</taxon>
        <taxon>Thermotogati</taxon>
        <taxon>Deinococcota</taxon>
        <taxon>Deinococci</taxon>
        <taxon>Deinococcales</taxon>
        <taxon>Deinococcaceae</taxon>
        <taxon>Deinococcus</taxon>
    </lineage>
</organism>
<dbReference type="Proteomes" id="UP000259030">
    <property type="component" value="Plasmid pDFI3"/>
</dbReference>